<name>A0A4R3J5N9_9PROT</name>
<dbReference type="PANTHER" id="PTHR43214:SF44">
    <property type="entry name" value="TWO-COMPONENT RESPONSE REGULATOR"/>
    <property type="match status" value="1"/>
</dbReference>
<accession>A0A4R3J5N9</accession>
<dbReference type="PRINTS" id="PR00038">
    <property type="entry name" value="HTHLUXR"/>
</dbReference>
<feature type="domain" description="Response regulatory" evidence="8">
    <location>
        <begin position="8"/>
        <end position="126"/>
    </location>
</feature>
<keyword evidence="5" id="KW-0804">Transcription</keyword>
<dbReference type="SUPFAM" id="SSF52172">
    <property type="entry name" value="CheY-like"/>
    <property type="match status" value="1"/>
</dbReference>
<dbReference type="FunFam" id="3.40.50.2300:FF:000018">
    <property type="entry name" value="DNA-binding transcriptional regulator NtrC"/>
    <property type="match status" value="1"/>
</dbReference>
<dbReference type="InterPro" id="IPR000792">
    <property type="entry name" value="Tscrpt_reg_LuxR_C"/>
</dbReference>
<dbReference type="GO" id="GO:0006355">
    <property type="term" value="P:regulation of DNA-templated transcription"/>
    <property type="evidence" value="ECO:0007669"/>
    <property type="project" value="InterPro"/>
</dbReference>
<dbReference type="RefSeq" id="WP_132939513.1">
    <property type="nucleotide sequence ID" value="NZ_CP119676.1"/>
</dbReference>
<dbReference type="InterPro" id="IPR001789">
    <property type="entry name" value="Sig_transdc_resp-reg_receiver"/>
</dbReference>
<feature type="modified residue" description="4-aspartylphosphate" evidence="6">
    <location>
        <position position="61"/>
    </location>
</feature>
<evidence type="ECO:0000256" key="6">
    <source>
        <dbReference type="PROSITE-ProRule" id="PRU00169"/>
    </source>
</evidence>
<organism evidence="9 10">
    <name type="scientific">Varunaivibrio sulfuroxidans</name>
    <dbReference type="NCBI Taxonomy" id="1773489"/>
    <lineage>
        <taxon>Bacteria</taxon>
        <taxon>Pseudomonadati</taxon>
        <taxon>Pseudomonadota</taxon>
        <taxon>Alphaproteobacteria</taxon>
        <taxon>Rhodospirillales</taxon>
        <taxon>Magnetovibrionaceae</taxon>
        <taxon>Varunaivibrio</taxon>
    </lineage>
</organism>
<dbReference type="InterPro" id="IPR016032">
    <property type="entry name" value="Sig_transdc_resp-reg_C-effctor"/>
</dbReference>
<evidence type="ECO:0000256" key="2">
    <source>
        <dbReference type="ARBA" id="ARBA00023012"/>
    </source>
</evidence>
<gene>
    <name evidence="9" type="ORF">EDD55_1087</name>
</gene>
<feature type="domain" description="HTH luxR-type" evidence="7">
    <location>
        <begin position="142"/>
        <end position="207"/>
    </location>
</feature>
<keyword evidence="4" id="KW-0238">DNA-binding</keyword>
<evidence type="ECO:0000313" key="10">
    <source>
        <dbReference type="Proteomes" id="UP000295304"/>
    </source>
</evidence>
<dbReference type="GO" id="GO:0000160">
    <property type="term" value="P:phosphorelay signal transduction system"/>
    <property type="evidence" value="ECO:0007669"/>
    <property type="project" value="UniProtKB-KW"/>
</dbReference>
<evidence type="ECO:0000256" key="5">
    <source>
        <dbReference type="ARBA" id="ARBA00023163"/>
    </source>
</evidence>
<dbReference type="PROSITE" id="PS50043">
    <property type="entry name" value="HTH_LUXR_2"/>
    <property type="match status" value="1"/>
</dbReference>
<evidence type="ECO:0000259" key="7">
    <source>
        <dbReference type="PROSITE" id="PS50043"/>
    </source>
</evidence>
<keyword evidence="2" id="KW-0902">Two-component regulatory system</keyword>
<dbReference type="AlphaFoldDB" id="A0A4R3J5N9"/>
<dbReference type="EMBL" id="SLZW01000008">
    <property type="protein sequence ID" value="TCS61209.1"/>
    <property type="molecule type" value="Genomic_DNA"/>
</dbReference>
<dbReference type="Pfam" id="PF00072">
    <property type="entry name" value="Response_reg"/>
    <property type="match status" value="1"/>
</dbReference>
<evidence type="ECO:0000256" key="1">
    <source>
        <dbReference type="ARBA" id="ARBA00022553"/>
    </source>
</evidence>
<evidence type="ECO:0000313" key="9">
    <source>
        <dbReference type="EMBL" id="TCS61209.1"/>
    </source>
</evidence>
<evidence type="ECO:0000259" key="8">
    <source>
        <dbReference type="PROSITE" id="PS50110"/>
    </source>
</evidence>
<dbReference type="PANTHER" id="PTHR43214">
    <property type="entry name" value="TWO-COMPONENT RESPONSE REGULATOR"/>
    <property type="match status" value="1"/>
</dbReference>
<dbReference type="InterPro" id="IPR039420">
    <property type="entry name" value="WalR-like"/>
</dbReference>
<dbReference type="CDD" id="cd06170">
    <property type="entry name" value="LuxR_C_like"/>
    <property type="match status" value="1"/>
</dbReference>
<evidence type="ECO:0000256" key="4">
    <source>
        <dbReference type="ARBA" id="ARBA00023125"/>
    </source>
</evidence>
<dbReference type="CDD" id="cd17537">
    <property type="entry name" value="REC_FixJ"/>
    <property type="match status" value="1"/>
</dbReference>
<dbReference type="Pfam" id="PF00196">
    <property type="entry name" value="GerE"/>
    <property type="match status" value="1"/>
</dbReference>
<keyword evidence="3" id="KW-0805">Transcription regulation</keyword>
<dbReference type="Gene3D" id="3.40.50.2300">
    <property type="match status" value="1"/>
</dbReference>
<dbReference type="SUPFAM" id="SSF46894">
    <property type="entry name" value="C-terminal effector domain of the bipartite response regulators"/>
    <property type="match status" value="1"/>
</dbReference>
<dbReference type="InterPro" id="IPR036388">
    <property type="entry name" value="WH-like_DNA-bd_sf"/>
</dbReference>
<dbReference type="OrthoDB" id="9782655at2"/>
<dbReference type="SMART" id="SM00448">
    <property type="entry name" value="REC"/>
    <property type="match status" value="1"/>
</dbReference>
<proteinExistence type="predicted"/>
<dbReference type="Proteomes" id="UP000295304">
    <property type="component" value="Unassembled WGS sequence"/>
</dbReference>
<keyword evidence="10" id="KW-1185">Reference proteome</keyword>
<protein>
    <submittedName>
        <fullName evidence="9">LuxR family two component transcriptional regulator</fullName>
    </submittedName>
</protein>
<evidence type="ECO:0000256" key="3">
    <source>
        <dbReference type="ARBA" id="ARBA00023015"/>
    </source>
</evidence>
<dbReference type="SMART" id="SM00421">
    <property type="entry name" value="HTH_LUXR"/>
    <property type="match status" value="1"/>
</dbReference>
<dbReference type="InterPro" id="IPR011006">
    <property type="entry name" value="CheY-like_superfamily"/>
</dbReference>
<comment type="caution">
    <text evidence="9">The sequence shown here is derived from an EMBL/GenBank/DDBJ whole genome shotgun (WGS) entry which is preliminary data.</text>
</comment>
<keyword evidence="1 6" id="KW-0597">Phosphoprotein</keyword>
<dbReference type="PROSITE" id="PS50110">
    <property type="entry name" value="RESPONSE_REGULATORY"/>
    <property type="match status" value="1"/>
</dbReference>
<dbReference type="Gene3D" id="1.10.10.10">
    <property type="entry name" value="Winged helix-like DNA-binding domain superfamily/Winged helix DNA-binding domain"/>
    <property type="match status" value="1"/>
</dbReference>
<dbReference type="GO" id="GO:0003677">
    <property type="term" value="F:DNA binding"/>
    <property type="evidence" value="ECO:0007669"/>
    <property type="project" value="UniProtKB-KW"/>
</dbReference>
<dbReference type="PROSITE" id="PS00622">
    <property type="entry name" value="HTH_LUXR_1"/>
    <property type="match status" value="1"/>
</dbReference>
<reference evidence="9 10" key="1">
    <citation type="submission" date="2019-03" db="EMBL/GenBank/DDBJ databases">
        <title>Genomic Encyclopedia of Type Strains, Phase IV (KMG-IV): sequencing the most valuable type-strain genomes for metagenomic binning, comparative biology and taxonomic classification.</title>
        <authorList>
            <person name="Goeker M."/>
        </authorList>
    </citation>
    <scope>NUCLEOTIDE SEQUENCE [LARGE SCALE GENOMIC DNA]</scope>
    <source>
        <strain evidence="9 10">DSM 101688</strain>
    </source>
</reference>
<sequence length="215" mass="24370">MINNAHATVFIVDDNESMRNSLCYLIESMGYKVVSFSSAHAFLEENLGVVTFEGPVCLLLDVRMPGMSGLELQEELKKCSVDIPVIFITSHGDVPSAVRALKNGAFDFIEKPFSDQILLDRIREALLEYARSQTQRERQGKTMERLQSLTARQRQVLDLVVAGKQNKEISYQLDISMKTVEMHRHHIMEKLDAHSVAEITRLMFEAGEHPPHKEG</sequence>